<evidence type="ECO:0000259" key="7">
    <source>
        <dbReference type="Pfam" id="PF00828"/>
    </source>
</evidence>
<comment type="function">
    <text evidence="4">Binds to the 23S rRNA.</text>
</comment>
<dbReference type="GO" id="GO:0019843">
    <property type="term" value="F:rRNA binding"/>
    <property type="evidence" value="ECO:0007669"/>
    <property type="project" value="UniProtKB-UniRule"/>
</dbReference>
<evidence type="ECO:0000256" key="3">
    <source>
        <dbReference type="ARBA" id="ARBA00023274"/>
    </source>
</evidence>
<dbReference type="InterPro" id="IPR030878">
    <property type="entry name" value="Ribosomal_uL15"/>
</dbReference>
<reference evidence="8 9" key="1">
    <citation type="journal article" date="2016" name="Nat. Commun.">
        <title>Thousands of microbial genomes shed light on interconnected biogeochemical processes in an aquifer system.</title>
        <authorList>
            <person name="Anantharaman K."/>
            <person name="Brown C.T."/>
            <person name="Hug L.A."/>
            <person name="Sharon I."/>
            <person name="Castelle C.J."/>
            <person name="Probst A.J."/>
            <person name="Thomas B.C."/>
            <person name="Singh A."/>
            <person name="Wilkins M.J."/>
            <person name="Karaoz U."/>
            <person name="Brodie E.L."/>
            <person name="Williams K.H."/>
            <person name="Hubbard S.S."/>
            <person name="Banfield J.F."/>
        </authorList>
    </citation>
    <scope>NUCLEOTIDE SEQUENCE [LARGE SCALE GENOMIC DNA]</scope>
</reference>
<dbReference type="Proteomes" id="UP000178759">
    <property type="component" value="Unassembled WGS sequence"/>
</dbReference>
<organism evidence="8 9">
    <name type="scientific">Candidatus Gottesmanbacteria bacterium RIFCSPLOWO2_01_FULL_43_11b</name>
    <dbReference type="NCBI Taxonomy" id="1798392"/>
    <lineage>
        <taxon>Bacteria</taxon>
        <taxon>Candidatus Gottesmaniibacteriota</taxon>
    </lineage>
</organism>
<evidence type="ECO:0000313" key="9">
    <source>
        <dbReference type="Proteomes" id="UP000178759"/>
    </source>
</evidence>
<feature type="region of interest" description="Disordered" evidence="6">
    <location>
        <begin position="1"/>
        <end position="45"/>
    </location>
</feature>
<dbReference type="EMBL" id="MFJV01000001">
    <property type="protein sequence ID" value="OGG24297.1"/>
    <property type="molecule type" value="Genomic_DNA"/>
</dbReference>
<keyword evidence="2 4" id="KW-0689">Ribosomal protein</keyword>
<evidence type="ECO:0000256" key="2">
    <source>
        <dbReference type="ARBA" id="ARBA00022980"/>
    </source>
</evidence>
<name>A0A1F6AJ34_9BACT</name>
<dbReference type="NCBIfam" id="TIGR01071">
    <property type="entry name" value="rplO_bact"/>
    <property type="match status" value="1"/>
</dbReference>
<dbReference type="GO" id="GO:0003735">
    <property type="term" value="F:structural constituent of ribosome"/>
    <property type="evidence" value="ECO:0007669"/>
    <property type="project" value="InterPro"/>
</dbReference>
<evidence type="ECO:0000256" key="6">
    <source>
        <dbReference type="SAM" id="MobiDB-lite"/>
    </source>
</evidence>
<dbReference type="PANTHER" id="PTHR12934:SF11">
    <property type="entry name" value="LARGE RIBOSOMAL SUBUNIT PROTEIN UL15M"/>
    <property type="match status" value="1"/>
</dbReference>
<dbReference type="GO" id="GO:0022625">
    <property type="term" value="C:cytosolic large ribosomal subunit"/>
    <property type="evidence" value="ECO:0007669"/>
    <property type="project" value="TreeGrafter"/>
</dbReference>
<gene>
    <name evidence="4" type="primary">rplO</name>
    <name evidence="8" type="ORF">A3A79_03875</name>
</gene>
<evidence type="ECO:0000256" key="5">
    <source>
        <dbReference type="RuleBase" id="RU003888"/>
    </source>
</evidence>
<comment type="subunit">
    <text evidence="4">Part of the 50S ribosomal subunit.</text>
</comment>
<dbReference type="GO" id="GO:0006412">
    <property type="term" value="P:translation"/>
    <property type="evidence" value="ECO:0007669"/>
    <property type="project" value="UniProtKB-UniRule"/>
</dbReference>
<keyword evidence="4" id="KW-0694">RNA-binding</keyword>
<dbReference type="SUPFAM" id="SSF52080">
    <property type="entry name" value="Ribosomal proteins L15p and L18e"/>
    <property type="match status" value="1"/>
</dbReference>
<evidence type="ECO:0000313" key="8">
    <source>
        <dbReference type="EMBL" id="OGG24297.1"/>
    </source>
</evidence>
<feature type="domain" description="Large ribosomal subunit protein uL15/eL18" evidence="7">
    <location>
        <begin position="80"/>
        <end position="142"/>
    </location>
</feature>
<dbReference type="Pfam" id="PF00828">
    <property type="entry name" value="Ribosomal_L27A"/>
    <property type="match status" value="1"/>
</dbReference>
<dbReference type="Gene3D" id="3.100.10.10">
    <property type="match status" value="1"/>
</dbReference>
<dbReference type="HAMAP" id="MF_01341">
    <property type="entry name" value="Ribosomal_uL15"/>
    <property type="match status" value="1"/>
</dbReference>
<dbReference type="PROSITE" id="PS00475">
    <property type="entry name" value="RIBOSOMAL_L15"/>
    <property type="match status" value="1"/>
</dbReference>
<dbReference type="AlphaFoldDB" id="A0A1F6AJ34"/>
<sequence>MKLNELPKSTTKSKKRIGRGHGSGKVKTSGRGTKGQKSRGTIRSEFEGGQLPLIKRLPLLRGKTRNKSRKEHATAVSVSKLTVFPSKSDVTLDTLQKYHIIKDDTKRVKIVGNGTLTVSLTVNVPCSHSAKKIIEKAGGKVVHL</sequence>
<dbReference type="InterPro" id="IPR021131">
    <property type="entry name" value="Ribosomal_uL15/eL18"/>
</dbReference>
<dbReference type="InterPro" id="IPR036227">
    <property type="entry name" value="Ribosomal_uL15/eL18_sf"/>
</dbReference>
<proteinExistence type="inferred from homology"/>
<evidence type="ECO:0000256" key="4">
    <source>
        <dbReference type="HAMAP-Rule" id="MF_01341"/>
    </source>
</evidence>
<dbReference type="PANTHER" id="PTHR12934">
    <property type="entry name" value="50S RIBOSOMAL PROTEIN L15"/>
    <property type="match status" value="1"/>
</dbReference>
<protein>
    <recommendedName>
        <fullName evidence="4">Large ribosomal subunit protein uL15</fullName>
    </recommendedName>
</protein>
<accession>A0A1F6AJ34</accession>
<dbReference type="STRING" id="1798392.A3A79_03875"/>
<feature type="compositionally biased region" description="Basic residues" evidence="6">
    <location>
        <begin position="11"/>
        <end position="24"/>
    </location>
</feature>
<dbReference type="InterPro" id="IPR001196">
    <property type="entry name" value="Ribosomal_uL15_CS"/>
</dbReference>
<dbReference type="InterPro" id="IPR005749">
    <property type="entry name" value="Ribosomal_uL15_bac-type"/>
</dbReference>
<comment type="caution">
    <text evidence="8">The sequence shown here is derived from an EMBL/GenBank/DDBJ whole genome shotgun (WGS) entry which is preliminary data.</text>
</comment>
<keyword evidence="4" id="KW-0699">rRNA-binding</keyword>
<evidence type="ECO:0000256" key="1">
    <source>
        <dbReference type="ARBA" id="ARBA00007320"/>
    </source>
</evidence>
<comment type="similarity">
    <text evidence="1 4 5">Belongs to the universal ribosomal protein uL15 family.</text>
</comment>
<keyword evidence="3 4" id="KW-0687">Ribonucleoprotein</keyword>